<comment type="caution">
    <text evidence="4">The sequence shown here is derived from an EMBL/GenBank/DDBJ whole genome shotgun (WGS) entry which is preliminary data.</text>
</comment>
<organism evidence="4 5">
    <name type="scientific">Cohnella nanjingensis</name>
    <dbReference type="NCBI Taxonomy" id="1387779"/>
    <lineage>
        <taxon>Bacteria</taxon>
        <taxon>Bacillati</taxon>
        <taxon>Bacillota</taxon>
        <taxon>Bacilli</taxon>
        <taxon>Bacillales</taxon>
        <taxon>Paenibacillaceae</taxon>
        <taxon>Cohnella</taxon>
    </lineage>
</organism>
<evidence type="ECO:0000313" key="4">
    <source>
        <dbReference type="EMBL" id="MBB6673879.1"/>
    </source>
</evidence>
<dbReference type="InterPro" id="IPR019079">
    <property type="entry name" value="Capsule_synth_CapA"/>
</dbReference>
<protein>
    <submittedName>
        <fullName evidence="4">CapA family protein</fullName>
    </submittedName>
</protein>
<comment type="similarity">
    <text evidence="1">Belongs to the CapA family.</text>
</comment>
<evidence type="ECO:0000256" key="1">
    <source>
        <dbReference type="ARBA" id="ARBA00005662"/>
    </source>
</evidence>
<dbReference type="SUPFAM" id="SSF56300">
    <property type="entry name" value="Metallo-dependent phosphatases"/>
    <property type="match status" value="1"/>
</dbReference>
<dbReference type="Pfam" id="PF09587">
    <property type="entry name" value="PGA_cap"/>
    <property type="match status" value="1"/>
</dbReference>
<name>A0A7X0RXE7_9BACL</name>
<dbReference type="InterPro" id="IPR052169">
    <property type="entry name" value="CW_Biosynth-Accessory"/>
</dbReference>
<feature type="domain" description="Capsule synthesis protein CapA" evidence="3">
    <location>
        <begin position="102"/>
        <end position="342"/>
    </location>
</feature>
<feature type="compositionally biased region" description="Low complexity" evidence="2">
    <location>
        <begin position="66"/>
        <end position="78"/>
    </location>
</feature>
<dbReference type="Gene3D" id="3.60.21.10">
    <property type="match status" value="1"/>
</dbReference>
<dbReference type="PANTHER" id="PTHR33393:SF13">
    <property type="entry name" value="PGA BIOSYNTHESIS PROTEIN CAPA"/>
    <property type="match status" value="1"/>
</dbReference>
<dbReference type="InterPro" id="IPR029052">
    <property type="entry name" value="Metallo-depent_PP-like"/>
</dbReference>
<reference evidence="4 5" key="1">
    <citation type="submission" date="2020-08" db="EMBL/GenBank/DDBJ databases">
        <title>Cohnella phylogeny.</title>
        <authorList>
            <person name="Dunlap C."/>
        </authorList>
    </citation>
    <scope>NUCLEOTIDE SEQUENCE [LARGE SCALE GENOMIC DNA]</scope>
    <source>
        <strain evidence="4 5">DSM 28246</strain>
    </source>
</reference>
<sequence>MPYSRTRSRQKTRKRARRWMYVNLILFLAVLVAGGAYAVHALKPDGVGPKPAASPGGGAQPSDLGSPSEPAPSASESSPPDPSPSEDGNGEATPAPEGTTVSLAFVGDILPASRVGELIERRGVDYPFALAKDALQGADITAGNLEAPITKRGMPAENKQFVFKGKPEYLAGLKNAGFDVLSLANNHTLDQGWIGLRDTMDALDDAGLQHMGSGADDKEAFTPAILERGGIRVAYIGVSNVVPDISWKADRNHPGVAETYDTTRTVAAIRSAKEVADLVVVMVHWGKERMDRPIDVQTNVGHTLIDAGADLVIGSHPHVLQGFEAYKGKWIAYSLGNFVFTTPVKPSLTQETGVLTAKCNAKGECGLKFDPMYATDSQPGPMEPTSAQLLLARLSKLSYGAKVDENGVITALR</sequence>
<keyword evidence="5" id="KW-1185">Reference proteome</keyword>
<dbReference type="CDD" id="cd07381">
    <property type="entry name" value="MPP_CapA"/>
    <property type="match status" value="1"/>
</dbReference>
<gene>
    <name evidence="4" type="ORF">H7C19_24655</name>
</gene>
<feature type="region of interest" description="Disordered" evidence="2">
    <location>
        <begin position="49"/>
        <end position="98"/>
    </location>
</feature>
<proteinExistence type="inferred from homology"/>
<dbReference type="Proteomes" id="UP000547209">
    <property type="component" value="Unassembled WGS sequence"/>
</dbReference>
<dbReference type="PANTHER" id="PTHR33393">
    <property type="entry name" value="POLYGLUTAMINE SYNTHESIS ACCESSORY PROTEIN RV0574C-RELATED"/>
    <property type="match status" value="1"/>
</dbReference>
<dbReference type="EMBL" id="JACJVP010000042">
    <property type="protein sequence ID" value="MBB6673879.1"/>
    <property type="molecule type" value="Genomic_DNA"/>
</dbReference>
<accession>A0A7X0RXE7</accession>
<dbReference type="SMART" id="SM00854">
    <property type="entry name" value="PGA_cap"/>
    <property type="match status" value="1"/>
</dbReference>
<evidence type="ECO:0000259" key="3">
    <source>
        <dbReference type="SMART" id="SM00854"/>
    </source>
</evidence>
<dbReference type="AlphaFoldDB" id="A0A7X0RXE7"/>
<evidence type="ECO:0000313" key="5">
    <source>
        <dbReference type="Proteomes" id="UP000547209"/>
    </source>
</evidence>
<evidence type="ECO:0000256" key="2">
    <source>
        <dbReference type="SAM" id="MobiDB-lite"/>
    </source>
</evidence>